<evidence type="ECO:0000313" key="1">
    <source>
        <dbReference type="EMBL" id="KAJ9085358.1"/>
    </source>
</evidence>
<dbReference type="EMBL" id="QTSX02000767">
    <property type="protein sequence ID" value="KAJ9085358.1"/>
    <property type="molecule type" value="Genomic_DNA"/>
</dbReference>
<dbReference type="Proteomes" id="UP001165960">
    <property type="component" value="Unassembled WGS sequence"/>
</dbReference>
<gene>
    <name evidence="1" type="ORF">DSO57_1014777</name>
</gene>
<reference evidence="1" key="1">
    <citation type="submission" date="2022-04" db="EMBL/GenBank/DDBJ databases">
        <title>Genome of the entomopathogenic fungus Entomophthora muscae.</title>
        <authorList>
            <person name="Elya C."/>
            <person name="Lovett B.R."/>
            <person name="Lee E."/>
            <person name="Macias A.M."/>
            <person name="Hajek A.E."/>
            <person name="De Bivort B.L."/>
            <person name="Kasson M.T."/>
            <person name="De Fine Licht H.H."/>
            <person name="Stajich J.E."/>
        </authorList>
    </citation>
    <scope>NUCLEOTIDE SEQUENCE</scope>
    <source>
        <strain evidence="1">Berkeley</strain>
    </source>
</reference>
<proteinExistence type="predicted"/>
<protein>
    <submittedName>
        <fullName evidence="1">Uncharacterized protein</fullName>
    </submittedName>
</protein>
<accession>A0ACC2UE93</accession>
<organism evidence="1 2">
    <name type="scientific">Entomophthora muscae</name>
    <dbReference type="NCBI Taxonomy" id="34485"/>
    <lineage>
        <taxon>Eukaryota</taxon>
        <taxon>Fungi</taxon>
        <taxon>Fungi incertae sedis</taxon>
        <taxon>Zoopagomycota</taxon>
        <taxon>Entomophthoromycotina</taxon>
        <taxon>Entomophthoromycetes</taxon>
        <taxon>Entomophthorales</taxon>
        <taxon>Entomophthoraceae</taxon>
        <taxon>Entomophthora</taxon>
    </lineage>
</organism>
<sequence length="273" mass="31054">MDCKLLELAAKSRKTLEEGERLCFHGTEVIKSTQDLLDNIQLLYPRLVFIRDFLNQQIEGIDTLLQLSKNQLYRLDAFLEIKTRDTNNLLKTLDSIVERLKDVAVVHTNYLSQNQSVDLNQTQSFTQSSEIKATLYDYVDIDAATLCKESLLNELNKFSTLREELSGFIDKVQLASETFKTSLQEEHSSISLQESGTQYAKDKSGFQEKQANTMAQALLSVASHFDQVKQALSGLEVQKKEDSELFILERDTEELSSISDELEQSLNIIEICP</sequence>
<keyword evidence="2" id="KW-1185">Reference proteome</keyword>
<comment type="caution">
    <text evidence="1">The sequence shown here is derived from an EMBL/GenBank/DDBJ whole genome shotgun (WGS) entry which is preliminary data.</text>
</comment>
<name>A0ACC2UE93_9FUNG</name>
<evidence type="ECO:0000313" key="2">
    <source>
        <dbReference type="Proteomes" id="UP001165960"/>
    </source>
</evidence>